<dbReference type="Pfam" id="PF04055">
    <property type="entry name" value="Radical_SAM"/>
    <property type="match status" value="1"/>
</dbReference>
<dbReference type="SFLD" id="SFLDG01082">
    <property type="entry name" value="B12-binding_domain_containing"/>
    <property type="match status" value="1"/>
</dbReference>
<dbReference type="InterPro" id="IPR010723">
    <property type="entry name" value="HemN_C"/>
</dbReference>
<comment type="similarity">
    <text evidence="1">Belongs to the anaerobic coproporphyrinogen-III oxidase family. HemW subfamily.</text>
</comment>
<accession>A0ABV1B680</accession>
<keyword evidence="7 9" id="KW-0411">Iron-sulfur</keyword>
<evidence type="ECO:0000256" key="7">
    <source>
        <dbReference type="ARBA" id="ARBA00023014"/>
    </source>
</evidence>
<keyword evidence="4 9" id="KW-0949">S-adenosyl-L-methionine</keyword>
<evidence type="ECO:0000256" key="5">
    <source>
        <dbReference type="ARBA" id="ARBA00022723"/>
    </source>
</evidence>
<comment type="caution">
    <text evidence="11">The sequence shown here is derived from an EMBL/GenBank/DDBJ whole genome shotgun (WGS) entry which is preliminary data.</text>
</comment>
<evidence type="ECO:0000256" key="6">
    <source>
        <dbReference type="ARBA" id="ARBA00023004"/>
    </source>
</evidence>
<dbReference type="PANTHER" id="PTHR13932:SF5">
    <property type="entry name" value="RADICAL S-ADENOSYL METHIONINE DOMAIN-CONTAINING PROTEIN 1, MITOCHONDRIAL"/>
    <property type="match status" value="1"/>
</dbReference>
<feature type="domain" description="Radical SAM core" evidence="10">
    <location>
        <begin position="7"/>
        <end position="266"/>
    </location>
</feature>
<protein>
    <recommendedName>
        <fullName evidence="2 9">Heme chaperone HemW</fullName>
    </recommendedName>
</protein>
<keyword evidence="3 9" id="KW-0349">Heme</keyword>
<dbReference type="NCBIfam" id="TIGR00539">
    <property type="entry name" value="hemN_rel"/>
    <property type="match status" value="1"/>
</dbReference>
<dbReference type="SFLD" id="SFLDS00029">
    <property type="entry name" value="Radical_SAM"/>
    <property type="match status" value="1"/>
</dbReference>
<dbReference type="SFLD" id="SFLDF00288">
    <property type="entry name" value="HemN-like__clustered_with_nucl"/>
    <property type="match status" value="1"/>
</dbReference>
<dbReference type="PANTHER" id="PTHR13932">
    <property type="entry name" value="COPROPORPHYRINIGEN III OXIDASE"/>
    <property type="match status" value="1"/>
</dbReference>
<dbReference type="Gene3D" id="3.20.20.70">
    <property type="entry name" value="Aldolase class I"/>
    <property type="match status" value="1"/>
</dbReference>
<keyword evidence="8 9" id="KW-0143">Chaperone</keyword>
<evidence type="ECO:0000256" key="9">
    <source>
        <dbReference type="RuleBase" id="RU364116"/>
    </source>
</evidence>
<dbReference type="CDD" id="cd01335">
    <property type="entry name" value="Radical_SAM"/>
    <property type="match status" value="1"/>
</dbReference>
<name>A0ABV1B680_9FIRM</name>
<evidence type="ECO:0000256" key="1">
    <source>
        <dbReference type="ARBA" id="ARBA00006100"/>
    </source>
</evidence>
<keyword evidence="9" id="KW-0004">4Fe-4S</keyword>
<dbReference type="InterPro" id="IPR034505">
    <property type="entry name" value="Coproporphyrinogen-III_oxidase"/>
</dbReference>
<evidence type="ECO:0000259" key="10">
    <source>
        <dbReference type="PROSITE" id="PS51918"/>
    </source>
</evidence>
<evidence type="ECO:0000313" key="11">
    <source>
        <dbReference type="EMBL" id="MEQ2365929.1"/>
    </source>
</evidence>
<dbReference type="PROSITE" id="PS51918">
    <property type="entry name" value="RADICAL_SAM"/>
    <property type="match status" value="1"/>
</dbReference>
<evidence type="ECO:0000256" key="8">
    <source>
        <dbReference type="ARBA" id="ARBA00023186"/>
    </source>
</evidence>
<dbReference type="EMBL" id="JBBMEK010000179">
    <property type="protein sequence ID" value="MEQ2365929.1"/>
    <property type="molecule type" value="Genomic_DNA"/>
</dbReference>
<gene>
    <name evidence="11" type="primary">hemW</name>
    <name evidence="11" type="ORF">WMO25_12690</name>
</gene>
<sequence>MRNNMADKNKRPLGLYLHFPFCVRKCRYCDFLSFPSDEAGREIYLERLKEEIKARGAVYQDYNIETLFIGGGTPSLMTGQQLTELLDTVRVSFHVSPVGEWTMECNPGTTDAETLRIYRNAGINRLSFGLQSMNDEELKYLGRIHTAKQFAENYQAARRVGFENINIDLMSALPGQTTASWLDTLNKAAAFEPEHLSAYSLIIEEETPFWDLYGDDRSGEADVDGIIADSGGGQQGKAAILTLPDEDSERQMYHLTKRILAEKGYERYEISNYARKGFECRHNLIYWQRKDYLGLGLGASSMVGNRRFSNVSDMTSYMHDWSYCQEEILDRKAQIEETMFLGLRCTAGVSDRMFTKKFGQSMMDIYGDIIRKYISEGFLVFHPSEGRLAFSEAGTDVSNWILSDFLL</sequence>
<dbReference type="SFLD" id="SFLDG01065">
    <property type="entry name" value="anaerobic_coproporphyrinogen-I"/>
    <property type="match status" value="1"/>
</dbReference>
<evidence type="ECO:0000256" key="4">
    <source>
        <dbReference type="ARBA" id="ARBA00022691"/>
    </source>
</evidence>
<dbReference type="Pfam" id="PF06969">
    <property type="entry name" value="HemN_C"/>
    <property type="match status" value="1"/>
</dbReference>
<dbReference type="Proteomes" id="UP001469749">
    <property type="component" value="Unassembled WGS sequence"/>
</dbReference>
<organism evidence="11 12">
    <name type="scientific">Coprococcus intestinihominis</name>
    <dbReference type="NCBI Taxonomy" id="3133154"/>
    <lineage>
        <taxon>Bacteria</taxon>
        <taxon>Bacillati</taxon>
        <taxon>Bacillota</taxon>
        <taxon>Clostridia</taxon>
        <taxon>Lachnospirales</taxon>
        <taxon>Lachnospiraceae</taxon>
        <taxon>Coprococcus</taxon>
    </lineage>
</organism>
<evidence type="ECO:0000256" key="3">
    <source>
        <dbReference type="ARBA" id="ARBA00022617"/>
    </source>
</evidence>
<dbReference type="SUPFAM" id="SSF102114">
    <property type="entry name" value="Radical SAM enzymes"/>
    <property type="match status" value="1"/>
</dbReference>
<reference evidence="11 12" key="1">
    <citation type="submission" date="2024-03" db="EMBL/GenBank/DDBJ databases">
        <title>Human intestinal bacterial collection.</title>
        <authorList>
            <person name="Pauvert C."/>
            <person name="Hitch T.C.A."/>
            <person name="Clavel T."/>
        </authorList>
    </citation>
    <scope>NUCLEOTIDE SEQUENCE [LARGE SCALE GENOMIC DNA]</scope>
    <source>
        <strain evidence="11 12">CLA-AA-H190</strain>
    </source>
</reference>
<dbReference type="InterPro" id="IPR013785">
    <property type="entry name" value="Aldolase_TIM"/>
</dbReference>
<keyword evidence="5 9" id="KW-0479">Metal-binding</keyword>
<keyword evidence="6 9" id="KW-0408">Iron</keyword>
<keyword evidence="12" id="KW-1185">Reference proteome</keyword>
<dbReference type="InterPro" id="IPR007197">
    <property type="entry name" value="rSAM"/>
</dbReference>
<dbReference type="InterPro" id="IPR058240">
    <property type="entry name" value="rSAM_sf"/>
</dbReference>
<proteinExistence type="inferred from homology"/>
<keyword evidence="9" id="KW-0963">Cytoplasm</keyword>
<comment type="subcellular location">
    <subcellularLocation>
        <location evidence="9">Cytoplasm</location>
    </subcellularLocation>
</comment>
<evidence type="ECO:0000256" key="2">
    <source>
        <dbReference type="ARBA" id="ARBA00017228"/>
    </source>
</evidence>
<evidence type="ECO:0000313" key="12">
    <source>
        <dbReference type="Proteomes" id="UP001469749"/>
    </source>
</evidence>
<dbReference type="SFLD" id="SFLDF00562">
    <property type="entry name" value="HemN-like__clustered_with_heat"/>
    <property type="match status" value="1"/>
</dbReference>
<dbReference type="SMART" id="SM00729">
    <property type="entry name" value="Elp3"/>
    <property type="match status" value="1"/>
</dbReference>
<comment type="function">
    <text evidence="9">Probably acts as a heme chaperone, transferring heme to an unknown acceptor. Binds one molecule of heme per monomer, possibly covalently. Binds 1 [4Fe-4S] cluster. The cluster is coordinated with 3 cysteines and an exchangeable S-adenosyl-L-methionine.</text>
</comment>
<dbReference type="InterPro" id="IPR006638">
    <property type="entry name" value="Elp3/MiaA/NifB-like_rSAM"/>
</dbReference>
<dbReference type="InterPro" id="IPR004559">
    <property type="entry name" value="HemW-like"/>
</dbReference>